<reference evidence="3" key="1">
    <citation type="journal article" date="2019" name="Curr. Biol.">
        <title>Genome Sequence of Striga asiatica Provides Insight into the Evolution of Plant Parasitism.</title>
        <authorList>
            <person name="Yoshida S."/>
            <person name="Kim S."/>
            <person name="Wafula E.K."/>
            <person name="Tanskanen J."/>
            <person name="Kim Y.M."/>
            <person name="Honaas L."/>
            <person name="Yang Z."/>
            <person name="Spallek T."/>
            <person name="Conn C.E."/>
            <person name="Ichihashi Y."/>
            <person name="Cheong K."/>
            <person name="Cui S."/>
            <person name="Der J.P."/>
            <person name="Gundlach H."/>
            <person name="Jiao Y."/>
            <person name="Hori C."/>
            <person name="Ishida J.K."/>
            <person name="Kasahara H."/>
            <person name="Kiba T."/>
            <person name="Kim M.S."/>
            <person name="Koo N."/>
            <person name="Laohavisit A."/>
            <person name="Lee Y.H."/>
            <person name="Lumba S."/>
            <person name="McCourt P."/>
            <person name="Mortimer J.C."/>
            <person name="Mutuku J.M."/>
            <person name="Nomura T."/>
            <person name="Sasaki-Sekimoto Y."/>
            <person name="Seto Y."/>
            <person name="Wang Y."/>
            <person name="Wakatake T."/>
            <person name="Sakakibara H."/>
            <person name="Demura T."/>
            <person name="Yamaguchi S."/>
            <person name="Yoneyama K."/>
            <person name="Manabe R.I."/>
            <person name="Nelson D.C."/>
            <person name="Schulman A.H."/>
            <person name="Timko M.P."/>
            <person name="dePamphilis C.W."/>
            <person name="Choi D."/>
            <person name="Shirasu K."/>
        </authorList>
    </citation>
    <scope>NUCLEOTIDE SEQUENCE [LARGE SCALE GENOMIC DNA]</scope>
    <source>
        <strain evidence="3">cv. UVA1</strain>
    </source>
</reference>
<dbReference type="Proteomes" id="UP000325081">
    <property type="component" value="Unassembled WGS sequence"/>
</dbReference>
<evidence type="ECO:0000256" key="1">
    <source>
        <dbReference type="SAM" id="Phobius"/>
    </source>
</evidence>
<gene>
    <name evidence="2" type="ORF">STAS_29017</name>
</gene>
<dbReference type="AlphaFoldDB" id="A0A5A7R2Q5"/>
<protein>
    <submittedName>
        <fullName evidence="2">Thioredoxin reductase 1</fullName>
    </submittedName>
</protein>
<evidence type="ECO:0000313" key="2">
    <source>
        <dbReference type="EMBL" id="GER51612.1"/>
    </source>
</evidence>
<dbReference type="EMBL" id="BKCP01009737">
    <property type="protein sequence ID" value="GER51612.1"/>
    <property type="molecule type" value="Genomic_DNA"/>
</dbReference>
<keyword evidence="1" id="KW-0812">Transmembrane</keyword>
<keyword evidence="3" id="KW-1185">Reference proteome</keyword>
<keyword evidence="1" id="KW-0472">Membrane</keyword>
<comment type="caution">
    <text evidence="2">The sequence shown here is derived from an EMBL/GenBank/DDBJ whole genome shotgun (WGS) entry which is preliminary data.</text>
</comment>
<evidence type="ECO:0000313" key="3">
    <source>
        <dbReference type="Proteomes" id="UP000325081"/>
    </source>
</evidence>
<name>A0A5A7R2Q5_STRAF</name>
<sequence length="200" mass="22474">MTATTKFVATARAPTHPQTLVPLDATTDHRIWRPTHKVLGLELMRRCFWFVLGFGSSLPCLMLIVDQLAKLKLSANEEKGVELSKENVVLSEAREIESEGIVLVNRKESNNLNLGSEEVSDQYLDEMWVKERVQELHVLNISNIVHVDIVPASIGERSVQRRKTTSTTKPRGESGLNSETMLTDFVGIAEQDIKVNALFY</sequence>
<keyword evidence="1" id="KW-1133">Transmembrane helix</keyword>
<feature type="transmembrane region" description="Helical" evidence="1">
    <location>
        <begin position="47"/>
        <end position="65"/>
    </location>
</feature>
<proteinExistence type="predicted"/>
<organism evidence="2 3">
    <name type="scientific">Striga asiatica</name>
    <name type="common">Asiatic witchweed</name>
    <name type="synonym">Buchnera asiatica</name>
    <dbReference type="NCBI Taxonomy" id="4170"/>
    <lineage>
        <taxon>Eukaryota</taxon>
        <taxon>Viridiplantae</taxon>
        <taxon>Streptophyta</taxon>
        <taxon>Embryophyta</taxon>
        <taxon>Tracheophyta</taxon>
        <taxon>Spermatophyta</taxon>
        <taxon>Magnoliopsida</taxon>
        <taxon>eudicotyledons</taxon>
        <taxon>Gunneridae</taxon>
        <taxon>Pentapetalae</taxon>
        <taxon>asterids</taxon>
        <taxon>lamiids</taxon>
        <taxon>Lamiales</taxon>
        <taxon>Orobanchaceae</taxon>
        <taxon>Buchnereae</taxon>
        <taxon>Striga</taxon>
    </lineage>
</organism>
<accession>A0A5A7R2Q5</accession>